<dbReference type="Proteomes" id="UP000838412">
    <property type="component" value="Chromosome 1"/>
</dbReference>
<gene>
    <name evidence="1" type="primary">Hypp401</name>
    <name evidence="1" type="ORF">BLAG_LOCUS1329</name>
</gene>
<protein>
    <submittedName>
        <fullName evidence="1">Hypp401 protein</fullName>
    </submittedName>
</protein>
<dbReference type="EMBL" id="OV696686">
    <property type="protein sequence ID" value="CAH1231772.1"/>
    <property type="molecule type" value="Genomic_DNA"/>
</dbReference>
<keyword evidence="2" id="KW-1185">Reference proteome</keyword>
<evidence type="ECO:0000313" key="1">
    <source>
        <dbReference type="EMBL" id="CAH1231772.1"/>
    </source>
</evidence>
<reference evidence="1" key="1">
    <citation type="submission" date="2022-01" db="EMBL/GenBank/DDBJ databases">
        <authorList>
            <person name="Braso-Vives M."/>
        </authorList>
    </citation>
    <scope>NUCLEOTIDE SEQUENCE</scope>
</reference>
<proteinExistence type="predicted"/>
<name>A0A8J9YPI1_BRALA</name>
<dbReference type="AlphaFoldDB" id="A0A8J9YPI1"/>
<accession>A0A8J9YPI1</accession>
<evidence type="ECO:0000313" key="2">
    <source>
        <dbReference type="Proteomes" id="UP000838412"/>
    </source>
</evidence>
<sequence>MMRKGEFLLLEGKKGHILRRKALVNNQHLQFELGMLEQEKRRAEVRLRFIKEGPAFASVSKPPKTQRRNQERFRAQRAFTQKNLHWSVCTAIVKHDNVFGRKPWRF</sequence>
<dbReference type="OrthoDB" id="10653419at2759"/>
<organism evidence="1 2">
    <name type="scientific">Branchiostoma lanceolatum</name>
    <name type="common">Common lancelet</name>
    <name type="synonym">Amphioxus lanceolatum</name>
    <dbReference type="NCBI Taxonomy" id="7740"/>
    <lineage>
        <taxon>Eukaryota</taxon>
        <taxon>Metazoa</taxon>
        <taxon>Chordata</taxon>
        <taxon>Cephalochordata</taxon>
        <taxon>Leptocardii</taxon>
        <taxon>Amphioxiformes</taxon>
        <taxon>Branchiostomatidae</taxon>
        <taxon>Branchiostoma</taxon>
    </lineage>
</organism>